<feature type="compositionally biased region" description="Acidic residues" evidence="10">
    <location>
        <begin position="474"/>
        <end position="485"/>
    </location>
</feature>
<protein>
    <submittedName>
        <fullName evidence="12">YfiH family protein</fullName>
    </submittedName>
</protein>
<dbReference type="GO" id="GO:0016787">
    <property type="term" value="F:hydrolase activity"/>
    <property type="evidence" value="ECO:0007669"/>
    <property type="project" value="UniProtKB-KW"/>
</dbReference>
<dbReference type="InterPro" id="IPR011324">
    <property type="entry name" value="Cytotoxic_necrot_fac-like_cat"/>
</dbReference>
<comment type="similarity">
    <text evidence="2">Belongs to the purine nucleoside phosphorylase YfiH/LACC1 family.</text>
</comment>
<keyword evidence="3" id="KW-0808">Transferase</keyword>
<evidence type="ECO:0000256" key="10">
    <source>
        <dbReference type="SAM" id="MobiDB-lite"/>
    </source>
</evidence>
<evidence type="ECO:0000256" key="1">
    <source>
        <dbReference type="ARBA" id="ARBA00000553"/>
    </source>
</evidence>
<dbReference type="GO" id="GO:0005507">
    <property type="term" value="F:copper ion binding"/>
    <property type="evidence" value="ECO:0007669"/>
    <property type="project" value="TreeGrafter"/>
</dbReference>
<evidence type="ECO:0000256" key="6">
    <source>
        <dbReference type="ARBA" id="ARBA00022833"/>
    </source>
</evidence>
<dbReference type="InterPro" id="IPR003730">
    <property type="entry name" value="Cu_polyphenol_OxRdtase"/>
</dbReference>
<dbReference type="OrthoDB" id="4279at2"/>
<comment type="catalytic activity">
    <reaction evidence="1">
        <text>inosine + phosphate = alpha-D-ribose 1-phosphate + hypoxanthine</text>
        <dbReference type="Rhea" id="RHEA:27646"/>
        <dbReference type="ChEBI" id="CHEBI:17368"/>
        <dbReference type="ChEBI" id="CHEBI:17596"/>
        <dbReference type="ChEBI" id="CHEBI:43474"/>
        <dbReference type="ChEBI" id="CHEBI:57720"/>
        <dbReference type="EC" id="2.4.2.1"/>
    </reaction>
    <physiologicalReaction direction="left-to-right" evidence="1">
        <dbReference type="Rhea" id="RHEA:27647"/>
    </physiologicalReaction>
</comment>
<dbReference type="EMBL" id="SNZH01000001">
    <property type="protein sequence ID" value="TDR48673.1"/>
    <property type="molecule type" value="Genomic_DNA"/>
</dbReference>
<name>A0A4R6Z9T2_9GAMM</name>
<organism evidence="12 13">
    <name type="scientific">Tahibacter aquaticus</name>
    <dbReference type="NCBI Taxonomy" id="520092"/>
    <lineage>
        <taxon>Bacteria</taxon>
        <taxon>Pseudomonadati</taxon>
        <taxon>Pseudomonadota</taxon>
        <taxon>Gammaproteobacteria</taxon>
        <taxon>Lysobacterales</taxon>
        <taxon>Rhodanobacteraceae</taxon>
        <taxon>Tahibacter</taxon>
    </lineage>
</organism>
<dbReference type="CDD" id="cd16833">
    <property type="entry name" value="YfiH"/>
    <property type="match status" value="1"/>
</dbReference>
<dbReference type="InterPro" id="IPR038371">
    <property type="entry name" value="Cu_polyphenol_OxRdtase_sf"/>
</dbReference>
<dbReference type="Gene3D" id="3.60.140.10">
    <property type="entry name" value="CNF1/YfiH-like putative cysteine hydrolases"/>
    <property type="match status" value="1"/>
</dbReference>
<dbReference type="NCBIfam" id="TIGR00726">
    <property type="entry name" value="peptidoglycan editing factor PgeF"/>
    <property type="match status" value="1"/>
</dbReference>
<evidence type="ECO:0000256" key="8">
    <source>
        <dbReference type="ARBA" id="ARBA00048968"/>
    </source>
</evidence>
<sequence>MTTAGGLVHRAGGLLIPAWELPPGVRAAVTTRRLAGVSPSPFDSGNLGSRCGDAPANVVANRVVLRHTLALPSEPVWLRQVHGVAVHSVAQQGNPDGDHHDDPVADAAYTNRPGLVCLVQTADCLPLLICSDDGREVAAVHAGWRGLAAGVIEATLARFEAPAAQLRVWLGPAIGPASYEVGEEVRAAFVAHDATAHRAFSETRPGHWLCDLYELARQRLAAVGVDAVSGGGFDTFTDPRFYSHRRSRPTGRFASLIWIEPLASAQPAQHTARPTALAAHRRATRLMFPRLLGSAFAKLPRTVQALHLRRGLQTFQGAATIRRGSHWLARLCGRVTGLPPAMQDAPLCVEITATPRREHWLRNFDGHRMGSAMWKRKGRLCERLGLVTFHFRLSVQNAALVWTVDRVRALGLPLPASWFSGVKAREFERDGRYCFEVAAALPLAGELVHYSGWLDADPAWVENEWPDQPLADEARDDYDSSDDYDSERHGNADSGDGGGDGGD</sequence>
<gene>
    <name evidence="12" type="ORF">DFR29_101296</name>
</gene>
<feature type="domain" description="DUF4166" evidence="11">
    <location>
        <begin position="299"/>
        <end position="454"/>
    </location>
</feature>
<comment type="catalytic activity">
    <reaction evidence="8">
        <text>adenosine + phosphate = alpha-D-ribose 1-phosphate + adenine</text>
        <dbReference type="Rhea" id="RHEA:27642"/>
        <dbReference type="ChEBI" id="CHEBI:16335"/>
        <dbReference type="ChEBI" id="CHEBI:16708"/>
        <dbReference type="ChEBI" id="CHEBI:43474"/>
        <dbReference type="ChEBI" id="CHEBI:57720"/>
        <dbReference type="EC" id="2.4.2.1"/>
    </reaction>
    <physiologicalReaction direction="left-to-right" evidence="8">
        <dbReference type="Rhea" id="RHEA:27643"/>
    </physiologicalReaction>
</comment>
<comment type="caution">
    <text evidence="12">The sequence shown here is derived from an EMBL/GenBank/DDBJ whole genome shotgun (WGS) entry which is preliminary data.</text>
</comment>
<evidence type="ECO:0000256" key="4">
    <source>
        <dbReference type="ARBA" id="ARBA00022723"/>
    </source>
</evidence>
<dbReference type="Pfam" id="PF13761">
    <property type="entry name" value="DUF4166"/>
    <property type="match status" value="1"/>
</dbReference>
<dbReference type="PANTHER" id="PTHR30616">
    <property type="entry name" value="UNCHARACTERIZED PROTEIN YFIH"/>
    <property type="match status" value="1"/>
</dbReference>
<proteinExistence type="inferred from homology"/>
<evidence type="ECO:0000256" key="7">
    <source>
        <dbReference type="ARBA" id="ARBA00047989"/>
    </source>
</evidence>
<evidence type="ECO:0000256" key="9">
    <source>
        <dbReference type="ARBA" id="ARBA00049893"/>
    </source>
</evidence>
<evidence type="ECO:0000313" key="12">
    <source>
        <dbReference type="EMBL" id="TDR48673.1"/>
    </source>
</evidence>
<accession>A0A4R6Z9T2</accession>
<dbReference type="Pfam" id="PF02578">
    <property type="entry name" value="Cu-oxidase_4"/>
    <property type="match status" value="1"/>
</dbReference>
<evidence type="ECO:0000256" key="2">
    <source>
        <dbReference type="ARBA" id="ARBA00007353"/>
    </source>
</evidence>
<evidence type="ECO:0000259" key="11">
    <source>
        <dbReference type="Pfam" id="PF13761"/>
    </source>
</evidence>
<keyword evidence="4" id="KW-0479">Metal-binding</keyword>
<dbReference type="GO" id="GO:0017061">
    <property type="term" value="F:S-methyl-5-thioadenosine phosphorylase activity"/>
    <property type="evidence" value="ECO:0007669"/>
    <property type="project" value="UniProtKB-EC"/>
</dbReference>
<evidence type="ECO:0000256" key="5">
    <source>
        <dbReference type="ARBA" id="ARBA00022801"/>
    </source>
</evidence>
<keyword evidence="6" id="KW-0862">Zinc</keyword>
<feature type="region of interest" description="Disordered" evidence="10">
    <location>
        <begin position="465"/>
        <end position="503"/>
    </location>
</feature>
<evidence type="ECO:0000256" key="3">
    <source>
        <dbReference type="ARBA" id="ARBA00022679"/>
    </source>
</evidence>
<comment type="catalytic activity">
    <reaction evidence="7">
        <text>adenosine + H2O + H(+) = inosine + NH4(+)</text>
        <dbReference type="Rhea" id="RHEA:24408"/>
        <dbReference type="ChEBI" id="CHEBI:15377"/>
        <dbReference type="ChEBI" id="CHEBI:15378"/>
        <dbReference type="ChEBI" id="CHEBI:16335"/>
        <dbReference type="ChEBI" id="CHEBI:17596"/>
        <dbReference type="ChEBI" id="CHEBI:28938"/>
        <dbReference type="EC" id="3.5.4.4"/>
    </reaction>
    <physiologicalReaction direction="left-to-right" evidence="7">
        <dbReference type="Rhea" id="RHEA:24409"/>
    </physiologicalReaction>
</comment>
<dbReference type="InterPro" id="IPR025311">
    <property type="entry name" value="DUF4166"/>
</dbReference>
<reference evidence="12 13" key="1">
    <citation type="submission" date="2019-03" db="EMBL/GenBank/DDBJ databases">
        <title>Genomic Encyclopedia of Type Strains, Phase IV (KMG-IV): sequencing the most valuable type-strain genomes for metagenomic binning, comparative biology and taxonomic classification.</title>
        <authorList>
            <person name="Goeker M."/>
        </authorList>
    </citation>
    <scope>NUCLEOTIDE SEQUENCE [LARGE SCALE GENOMIC DNA]</scope>
    <source>
        <strain evidence="12 13">DSM 21667</strain>
    </source>
</reference>
<evidence type="ECO:0000313" key="13">
    <source>
        <dbReference type="Proteomes" id="UP000295293"/>
    </source>
</evidence>
<dbReference type="PANTHER" id="PTHR30616:SF2">
    <property type="entry name" value="PURINE NUCLEOSIDE PHOSPHORYLASE LACC1"/>
    <property type="match status" value="1"/>
</dbReference>
<keyword evidence="5" id="KW-0378">Hydrolase</keyword>
<dbReference type="SUPFAM" id="SSF64438">
    <property type="entry name" value="CNF1/YfiH-like putative cysteine hydrolases"/>
    <property type="match status" value="1"/>
</dbReference>
<comment type="catalytic activity">
    <reaction evidence="9">
        <text>S-methyl-5'-thioadenosine + phosphate = 5-(methylsulfanyl)-alpha-D-ribose 1-phosphate + adenine</text>
        <dbReference type="Rhea" id="RHEA:11852"/>
        <dbReference type="ChEBI" id="CHEBI:16708"/>
        <dbReference type="ChEBI" id="CHEBI:17509"/>
        <dbReference type="ChEBI" id="CHEBI:43474"/>
        <dbReference type="ChEBI" id="CHEBI:58533"/>
        <dbReference type="EC" id="2.4.2.28"/>
    </reaction>
    <physiologicalReaction direction="left-to-right" evidence="9">
        <dbReference type="Rhea" id="RHEA:11853"/>
    </physiologicalReaction>
</comment>
<dbReference type="Proteomes" id="UP000295293">
    <property type="component" value="Unassembled WGS sequence"/>
</dbReference>
<dbReference type="AlphaFoldDB" id="A0A4R6Z9T2"/>
<keyword evidence="13" id="KW-1185">Reference proteome</keyword>